<dbReference type="Proteomes" id="UP001521785">
    <property type="component" value="Unassembled WGS sequence"/>
</dbReference>
<comment type="caution">
    <text evidence="2">The sequence shown here is derived from an EMBL/GenBank/DDBJ whole genome shotgun (WGS) entry which is preliminary data.</text>
</comment>
<keyword evidence="3" id="KW-1185">Reference proteome</keyword>
<reference evidence="2 3" key="1">
    <citation type="submission" date="2024-02" db="EMBL/GenBank/DDBJ databases">
        <title>De novo assembly and annotation of 12 fungi associated with fruit tree decline syndrome in Ontario, Canada.</title>
        <authorList>
            <person name="Sulman M."/>
            <person name="Ellouze W."/>
            <person name="Ilyukhin E."/>
        </authorList>
    </citation>
    <scope>NUCLEOTIDE SEQUENCE [LARGE SCALE GENOMIC DNA]</scope>
    <source>
        <strain evidence="2 3">M42-189</strain>
    </source>
</reference>
<evidence type="ECO:0000313" key="3">
    <source>
        <dbReference type="Proteomes" id="UP001521785"/>
    </source>
</evidence>
<name>A0ABR3QUH6_9PLEO</name>
<sequence>MTSCGMQCPNKHTMIDDETGRKYCDKHEPPSESPEVVDWTKRMTEWLTGIANAKSSRKDDVHVSETVTDEAEAEAAMGKPAPRPESEFAPVSELEQEATDIGAIDSVPEIKLSSIELHTMPKAQQQHVDTVNQK</sequence>
<feature type="compositionally biased region" description="Basic and acidic residues" evidence="1">
    <location>
        <begin position="13"/>
        <end position="30"/>
    </location>
</feature>
<organism evidence="2 3">
    <name type="scientific">Paraconiothyrium brasiliense</name>
    <dbReference type="NCBI Taxonomy" id="300254"/>
    <lineage>
        <taxon>Eukaryota</taxon>
        <taxon>Fungi</taxon>
        <taxon>Dikarya</taxon>
        <taxon>Ascomycota</taxon>
        <taxon>Pezizomycotina</taxon>
        <taxon>Dothideomycetes</taxon>
        <taxon>Pleosporomycetidae</taxon>
        <taxon>Pleosporales</taxon>
        <taxon>Massarineae</taxon>
        <taxon>Didymosphaeriaceae</taxon>
        <taxon>Paraconiothyrium</taxon>
    </lineage>
</organism>
<evidence type="ECO:0000313" key="2">
    <source>
        <dbReference type="EMBL" id="KAL1595653.1"/>
    </source>
</evidence>
<feature type="region of interest" description="Disordered" evidence="1">
    <location>
        <begin position="1"/>
        <end position="36"/>
    </location>
</feature>
<dbReference type="EMBL" id="JAKJXO020000015">
    <property type="protein sequence ID" value="KAL1595653.1"/>
    <property type="molecule type" value="Genomic_DNA"/>
</dbReference>
<evidence type="ECO:0000256" key="1">
    <source>
        <dbReference type="SAM" id="MobiDB-lite"/>
    </source>
</evidence>
<gene>
    <name evidence="2" type="ORF">SLS60_009342</name>
</gene>
<feature type="region of interest" description="Disordered" evidence="1">
    <location>
        <begin position="56"/>
        <end position="105"/>
    </location>
</feature>
<proteinExistence type="predicted"/>
<accession>A0ABR3QUH6</accession>
<protein>
    <submittedName>
        <fullName evidence="2">Uncharacterized protein</fullName>
    </submittedName>
</protein>